<protein>
    <submittedName>
        <fullName evidence="1">Uncharacterized protein</fullName>
    </submittedName>
</protein>
<dbReference type="Proteomes" id="UP001148614">
    <property type="component" value="Unassembled WGS sequence"/>
</dbReference>
<gene>
    <name evidence="1" type="ORF">NPX13_g550</name>
</gene>
<reference evidence="1" key="1">
    <citation type="submission" date="2022-07" db="EMBL/GenBank/DDBJ databases">
        <title>Genome Sequence of Xylaria arbuscula.</title>
        <authorList>
            <person name="Buettner E."/>
        </authorList>
    </citation>
    <scope>NUCLEOTIDE SEQUENCE</scope>
    <source>
        <strain evidence="1">VT107</strain>
    </source>
</reference>
<evidence type="ECO:0000313" key="2">
    <source>
        <dbReference type="Proteomes" id="UP001148614"/>
    </source>
</evidence>
<accession>A0A9W8TR04</accession>
<organism evidence="1 2">
    <name type="scientific">Xylaria arbuscula</name>
    <dbReference type="NCBI Taxonomy" id="114810"/>
    <lineage>
        <taxon>Eukaryota</taxon>
        <taxon>Fungi</taxon>
        <taxon>Dikarya</taxon>
        <taxon>Ascomycota</taxon>
        <taxon>Pezizomycotina</taxon>
        <taxon>Sordariomycetes</taxon>
        <taxon>Xylariomycetidae</taxon>
        <taxon>Xylariales</taxon>
        <taxon>Xylariaceae</taxon>
        <taxon>Xylaria</taxon>
    </lineage>
</organism>
<proteinExistence type="predicted"/>
<dbReference type="AlphaFoldDB" id="A0A9W8TR04"/>
<comment type="caution">
    <text evidence="1">The sequence shown here is derived from an EMBL/GenBank/DDBJ whole genome shotgun (WGS) entry which is preliminary data.</text>
</comment>
<name>A0A9W8TR04_9PEZI</name>
<evidence type="ECO:0000313" key="1">
    <source>
        <dbReference type="EMBL" id="KAJ3580013.1"/>
    </source>
</evidence>
<keyword evidence="2" id="KW-1185">Reference proteome</keyword>
<sequence length="166" mass="18296">MDTSDYTSSHDFGYVSDPGYASDFGAGSATGIYVSSSPTAKQPSRALYGYAASQFIIQFARRLAYRSGAHTWGESVLARLDYVQFIDQFRPILSAALALLDHQCLFIDYLKPLLTAYLDSSGSVKEILHQLGEDICVHFHGEMKSDHSGHEMVLTDVKAMTPFAEL</sequence>
<dbReference type="EMBL" id="JANPWZ010000036">
    <property type="protein sequence ID" value="KAJ3580013.1"/>
    <property type="molecule type" value="Genomic_DNA"/>
</dbReference>